<dbReference type="RefSeq" id="WP_097153912.1">
    <property type="nucleotide sequence ID" value="NZ_OBEL01000002.1"/>
</dbReference>
<dbReference type="Gene3D" id="2.60.120.10">
    <property type="entry name" value="Jelly Rolls"/>
    <property type="match status" value="1"/>
</dbReference>
<keyword evidence="2" id="KW-0808">Transferase</keyword>
<protein>
    <submittedName>
        <fullName evidence="2">cAMP-binding domain of CRP or a regulatory subunit of cAMP-dependent protein kinases</fullName>
    </submittedName>
</protein>
<sequence length="193" mass="21962">MVNGGWKWNVPMKISPELQKTFLTLGREKTLSPKTTLLAEGDISRHAYFILSGSIRLWHNNDGADTSVKFFLPGELCASLQSMHLEEPSRYELEAISPCIVRAITKSELHQKATETPGLNDYFNSIMVHCLVNYQDLFVDRIAKSPEERYRALIEDDPEILEVVPLHYIASYLGITPVSLSRIRKKVRSAKQM</sequence>
<proteinExistence type="predicted"/>
<dbReference type="OrthoDB" id="9798104at2"/>
<dbReference type="GO" id="GO:0016301">
    <property type="term" value="F:kinase activity"/>
    <property type="evidence" value="ECO:0007669"/>
    <property type="project" value="UniProtKB-KW"/>
</dbReference>
<dbReference type="SMART" id="SM00100">
    <property type="entry name" value="cNMP"/>
    <property type="match status" value="1"/>
</dbReference>
<gene>
    <name evidence="2" type="ORF">SAMN06265368_2664</name>
</gene>
<dbReference type="AlphaFoldDB" id="A0A285PCV4"/>
<dbReference type="PROSITE" id="PS50042">
    <property type="entry name" value="CNMP_BINDING_3"/>
    <property type="match status" value="1"/>
</dbReference>
<evidence type="ECO:0000313" key="2">
    <source>
        <dbReference type="EMBL" id="SNZ19574.1"/>
    </source>
</evidence>
<dbReference type="InterPro" id="IPR014710">
    <property type="entry name" value="RmlC-like_jellyroll"/>
</dbReference>
<evidence type="ECO:0000313" key="3">
    <source>
        <dbReference type="Proteomes" id="UP000219439"/>
    </source>
</evidence>
<dbReference type="Pfam" id="PF00027">
    <property type="entry name" value="cNMP_binding"/>
    <property type="match status" value="1"/>
</dbReference>
<keyword evidence="3" id="KW-1185">Reference proteome</keyword>
<dbReference type="InterPro" id="IPR018490">
    <property type="entry name" value="cNMP-bd_dom_sf"/>
</dbReference>
<keyword evidence="2" id="KW-0418">Kinase</keyword>
<dbReference type="Proteomes" id="UP000219439">
    <property type="component" value="Unassembled WGS sequence"/>
</dbReference>
<dbReference type="InterPro" id="IPR000595">
    <property type="entry name" value="cNMP-bd_dom"/>
</dbReference>
<dbReference type="CDD" id="cd00038">
    <property type="entry name" value="CAP_ED"/>
    <property type="match status" value="1"/>
</dbReference>
<dbReference type="SUPFAM" id="SSF51206">
    <property type="entry name" value="cAMP-binding domain-like"/>
    <property type="match status" value="1"/>
</dbReference>
<dbReference type="EMBL" id="OBEL01000002">
    <property type="protein sequence ID" value="SNZ19574.1"/>
    <property type="molecule type" value="Genomic_DNA"/>
</dbReference>
<feature type="domain" description="Cyclic nucleotide-binding" evidence="1">
    <location>
        <begin position="10"/>
        <end position="111"/>
    </location>
</feature>
<accession>A0A285PCV4</accession>
<reference evidence="2 3" key="1">
    <citation type="submission" date="2017-09" db="EMBL/GenBank/DDBJ databases">
        <authorList>
            <person name="Ehlers B."/>
            <person name="Leendertz F.H."/>
        </authorList>
    </citation>
    <scope>NUCLEOTIDE SEQUENCE [LARGE SCALE GENOMIC DNA]</scope>
    <source>
        <strain evidence="2 3">DSM 18289</strain>
    </source>
</reference>
<name>A0A285PCV4_9HYPH</name>
<evidence type="ECO:0000259" key="1">
    <source>
        <dbReference type="PROSITE" id="PS50042"/>
    </source>
</evidence>
<organism evidence="2 3">
    <name type="scientific">Cohaesibacter gelatinilyticus</name>
    <dbReference type="NCBI Taxonomy" id="372072"/>
    <lineage>
        <taxon>Bacteria</taxon>
        <taxon>Pseudomonadati</taxon>
        <taxon>Pseudomonadota</taxon>
        <taxon>Alphaproteobacteria</taxon>
        <taxon>Hyphomicrobiales</taxon>
        <taxon>Cohaesibacteraceae</taxon>
    </lineage>
</organism>